<dbReference type="RefSeq" id="WP_229786522.1">
    <property type="nucleotide sequence ID" value="NZ_BMRB01000001.1"/>
</dbReference>
<protein>
    <submittedName>
        <fullName evidence="5">D-alanyl-D-alanine carboxypeptidase</fullName>
    </submittedName>
</protein>
<feature type="compositionally biased region" description="Basic and acidic residues" evidence="3">
    <location>
        <begin position="360"/>
        <end position="376"/>
    </location>
</feature>
<dbReference type="SUPFAM" id="SSF56601">
    <property type="entry name" value="beta-lactamase/transpeptidase-like"/>
    <property type="match status" value="1"/>
</dbReference>
<proteinExistence type="inferred from homology"/>
<dbReference type="NCBIfam" id="TIGR00666">
    <property type="entry name" value="PBP4"/>
    <property type="match status" value="1"/>
</dbReference>
<keyword evidence="4" id="KW-1133">Transmembrane helix</keyword>
<feature type="compositionally biased region" description="Basic and acidic residues" evidence="3">
    <location>
        <begin position="1"/>
        <end position="23"/>
    </location>
</feature>
<accession>A0A918G3C4</accession>
<evidence type="ECO:0000313" key="6">
    <source>
        <dbReference type="Proteomes" id="UP000660680"/>
    </source>
</evidence>
<keyword evidence="5" id="KW-0645">Protease</keyword>
<feature type="region of interest" description="Disordered" evidence="3">
    <location>
        <begin position="1"/>
        <end position="416"/>
    </location>
</feature>
<sequence length="876" mass="90580">MGETSSGERGRARESGPDQRENSEPTDIAWPGADAEDWPGTDTDDQDAPAVATPLRDETHVADGEPRVTPPGEPAWPDEEPGPTTELPTPPAEATRVMRPVARTERPAEDTAPGIPAVDPAPSGEDTHPGMAPADRTQPTARPRSFEGAETTRLTRPENPAERTMLVRPVATDRPAGDEESRPAPADAQAEETRFVPADAQRSNEGTRPGHADAHRSAEGPRFGQGDSQRSAEETRFVPSDAQQPAEGARFGQADGQRSGEGRFGQGDAQRSAEETRFVPSDGQPSAERRFGQVEAQRLGEGARFGQGDGQRSAEETRFVSAELPRRGDGPGAQARQGGRSAGEAGPHGRRPVGASGAHPAEETRFIRGEQRRPEEAAPFAEETGAADRSGGKGHVDPPVDDGPGEPQPDGGRPRRRRTGLIVAVAAAVVVAVAAGVVFAVPGIAERLGLVDGDEVAIAPPPAAVRFEPVLAGPREGVTPPSAEGVASALAGPANDPDLGTLTGVVIDPVTGQTLFSRDPDTALVPASTTKLLSTAAVLLTLPHTERLVTKVVAGDEPGTVIIVGGGDPTLSSLPEGKDSVFPGAAHLDELVAQVKATGPVDTVLVDLSRYTGDGLARGWLPADVPAGHITPIVPAMMDAARQDPTDAVSPRSNNPGRALAEEFARRIGATVPSEAQTTAKPDARVLGEVESAPIAELVHTAVQRSDNVLAETLIRELAIATGQEPSFTGATTAVVNVLRENGFAVDGLVLRDGSGMSTENRVTSALLGEVLKAAAAPDGADPRTAKLRPLLSGLPVAGGNGTLDKRYLDGPAAAGKGWVRAKTGTLSAVNSLAGVVLDSDGRLLVFALMSNGTNPLDARPALDAVAAALHKCGCE</sequence>
<feature type="compositionally biased region" description="Basic and acidic residues" evidence="3">
    <location>
        <begin position="312"/>
        <end position="329"/>
    </location>
</feature>
<dbReference type="PRINTS" id="PR00922">
    <property type="entry name" value="DADACBPTASE3"/>
</dbReference>
<dbReference type="PANTHER" id="PTHR30023:SF0">
    <property type="entry name" value="PENICILLIN-SENSITIVE CARBOXYPEPTIDASE A"/>
    <property type="match status" value="1"/>
</dbReference>
<dbReference type="Proteomes" id="UP000660680">
    <property type="component" value="Unassembled WGS sequence"/>
</dbReference>
<feature type="compositionally biased region" description="Low complexity" evidence="3">
    <location>
        <begin position="332"/>
        <end position="345"/>
    </location>
</feature>
<keyword evidence="6" id="KW-1185">Reference proteome</keyword>
<name>A0A918G3C4_9PSEU</name>
<gene>
    <name evidence="5" type="primary">dacB</name>
    <name evidence="5" type="ORF">GCM10010171_06400</name>
</gene>
<comment type="similarity">
    <text evidence="1">Belongs to the peptidase S13 family.</text>
</comment>
<evidence type="ECO:0000256" key="2">
    <source>
        <dbReference type="ARBA" id="ARBA00022801"/>
    </source>
</evidence>
<dbReference type="InterPro" id="IPR012338">
    <property type="entry name" value="Beta-lactam/transpept-like"/>
</dbReference>
<comment type="caution">
    <text evidence="5">The sequence shown here is derived from an EMBL/GenBank/DDBJ whole genome shotgun (WGS) entry which is preliminary data.</text>
</comment>
<keyword evidence="2" id="KW-0378">Hydrolase</keyword>
<reference evidence="5" key="2">
    <citation type="submission" date="2020-09" db="EMBL/GenBank/DDBJ databases">
        <authorList>
            <person name="Sun Q."/>
            <person name="Ohkuma M."/>
        </authorList>
    </citation>
    <scope>NUCLEOTIDE SEQUENCE</scope>
    <source>
        <strain evidence="5">JCM 3276</strain>
    </source>
</reference>
<organism evidence="5 6">
    <name type="scientific">Actinokineospora fastidiosa</name>
    <dbReference type="NCBI Taxonomy" id="1816"/>
    <lineage>
        <taxon>Bacteria</taxon>
        <taxon>Bacillati</taxon>
        <taxon>Actinomycetota</taxon>
        <taxon>Actinomycetes</taxon>
        <taxon>Pseudonocardiales</taxon>
        <taxon>Pseudonocardiaceae</taxon>
        <taxon>Actinokineospora</taxon>
    </lineage>
</organism>
<dbReference type="GO" id="GO:0006508">
    <property type="term" value="P:proteolysis"/>
    <property type="evidence" value="ECO:0007669"/>
    <property type="project" value="InterPro"/>
</dbReference>
<feature type="compositionally biased region" description="Acidic residues" evidence="3">
    <location>
        <begin position="34"/>
        <end position="47"/>
    </location>
</feature>
<dbReference type="Pfam" id="PF02113">
    <property type="entry name" value="Peptidase_S13"/>
    <property type="match status" value="2"/>
</dbReference>
<reference evidence="5" key="1">
    <citation type="journal article" date="2014" name="Int. J. Syst. Evol. Microbiol.">
        <title>Complete genome sequence of Corynebacterium casei LMG S-19264T (=DSM 44701T), isolated from a smear-ripened cheese.</title>
        <authorList>
            <consortium name="US DOE Joint Genome Institute (JGI-PGF)"/>
            <person name="Walter F."/>
            <person name="Albersmeier A."/>
            <person name="Kalinowski J."/>
            <person name="Ruckert C."/>
        </authorList>
    </citation>
    <scope>NUCLEOTIDE SEQUENCE</scope>
    <source>
        <strain evidence="5">JCM 3276</strain>
    </source>
</reference>
<feature type="compositionally biased region" description="Basic and acidic residues" evidence="3">
    <location>
        <begin position="208"/>
        <end position="219"/>
    </location>
</feature>
<evidence type="ECO:0000313" key="5">
    <source>
        <dbReference type="EMBL" id="GGS16860.1"/>
    </source>
</evidence>
<feature type="compositionally biased region" description="Low complexity" evidence="3">
    <location>
        <begin position="82"/>
        <end position="95"/>
    </location>
</feature>
<dbReference type="AlphaFoldDB" id="A0A918G3C4"/>
<evidence type="ECO:0000256" key="1">
    <source>
        <dbReference type="ARBA" id="ARBA00006096"/>
    </source>
</evidence>
<keyword evidence="5" id="KW-0121">Carboxypeptidase</keyword>
<dbReference type="PANTHER" id="PTHR30023">
    <property type="entry name" value="D-ALANYL-D-ALANINE CARBOXYPEPTIDASE"/>
    <property type="match status" value="1"/>
</dbReference>
<feature type="compositionally biased region" description="Basic and acidic residues" evidence="3">
    <location>
        <begin position="55"/>
        <end position="66"/>
    </location>
</feature>
<dbReference type="GO" id="GO:0000270">
    <property type="term" value="P:peptidoglycan metabolic process"/>
    <property type="evidence" value="ECO:0007669"/>
    <property type="project" value="TreeGrafter"/>
</dbReference>
<evidence type="ECO:0000256" key="3">
    <source>
        <dbReference type="SAM" id="MobiDB-lite"/>
    </source>
</evidence>
<dbReference type="GO" id="GO:0004185">
    <property type="term" value="F:serine-type carboxypeptidase activity"/>
    <property type="evidence" value="ECO:0007669"/>
    <property type="project" value="InterPro"/>
</dbReference>
<dbReference type="Gene3D" id="3.40.710.10">
    <property type="entry name" value="DD-peptidase/beta-lactamase superfamily"/>
    <property type="match status" value="2"/>
</dbReference>
<dbReference type="InterPro" id="IPR000667">
    <property type="entry name" value="Peptidase_S13"/>
</dbReference>
<feature type="transmembrane region" description="Helical" evidence="4">
    <location>
        <begin position="421"/>
        <end position="441"/>
    </location>
</feature>
<dbReference type="EMBL" id="BMRB01000001">
    <property type="protein sequence ID" value="GGS16860.1"/>
    <property type="molecule type" value="Genomic_DNA"/>
</dbReference>
<keyword evidence="4" id="KW-0812">Transmembrane</keyword>
<evidence type="ECO:0000256" key="4">
    <source>
        <dbReference type="SAM" id="Phobius"/>
    </source>
</evidence>
<keyword evidence="4" id="KW-0472">Membrane</keyword>